<evidence type="ECO:0000259" key="4">
    <source>
        <dbReference type="Pfam" id="PF00144"/>
    </source>
</evidence>
<feature type="transmembrane region" description="Helical" evidence="2">
    <location>
        <begin position="644"/>
        <end position="666"/>
    </location>
</feature>
<evidence type="ECO:0000313" key="6">
    <source>
        <dbReference type="Proteomes" id="UP000487117"/>
    </source>
</evidence>
<keyword evidence="3" id="KW-0732">Signal</keyword>
<protein>
    <submittedName>
        <fullName evidence="5">Putative penicillin-binding protein PbpX</fullName>
    </submittedName>
</protein>
<organism evidence="5 6">
    <name type="scientific">Stenotrophomonas maltophilia</name>
    <name type="common">Pseudomonas maltophilia</name>
    <name type="synonym">Xanthomonas maltophilia</name>
    <dbReference type="NCBI Taxonomy" id="40324"/>
    <lineage>
        <taxon>Bacteria</taxon>
        <taxon>Pseudomonadati</taxon>
        <taxon>Pseudomonadota</taxon>
        <taxon>Gammaproteobacteria</taxon>
        <taxon>Lysobacterales</taxon>
        <taxon>Lysobacteraceae</taxon>
        <taxon>Stenotrophomonas</taxon>
        <taxon>Stenotrophomonas maltophilia group</taxon>
    </lineage>
</organism>
<feature type="transmembrane region" description="Helical" evidence="2">
    <location>
        <begin position="612"/>
        <end position="632"/>
    </location>
</feature>
<dbReference type="Pfam" id="PF00144">
    <property type="entry name" value="Beta-lactamase"/>
    <property type="match status" value="1"/>
</dbReference>
<comment type="caution">
    <text evidence="5">The sequence shown here is derived from an EMBL/GenBank/DDBJ whole genome shotgun (WGS) entry which is preliminary data.</text>
</comment>
<dbReference type="InterPro" id="IPR050491">
    <property type="entry name" value="AmpC-like"/>
</dbReference>
<gene>
    <name evidence="5" type="primary">pbpX</name>
    <name evidence="5" type="ORF">GAK31_00713</name>
</gene>
<sequence>MTSAARASRRWRRITHGLLLASAFVLAPAQAQAPLPASTPAPPAGTDSPTPDAPPAASGALDAARINTFLDGLVPYLMDQGDLAGAVVTVVENGRVVTERGFGYADIEKRTPVDPRTTLFRPGSISKLFTWTAVMQLVEQGKLDLDADINTYLDIKVPAHGQPITLRQIMTHTSGLEERMRYLIVLGPDHPAQRDDYLKDWVPGQIFAPGTRPAYSNYATGIASYIVDRVSGQRFEDYARQHILQPLGMQYASFEQKLPAELLPHVAKGYRLGSGKNYPAKKNTVPGIGGLYASGASMSRFMMATLNHGELDGQHILRADTTAQMLTPQQAILPHLPRMTLGWMASDTAGYDTRSHGGTMLFFYSWLWLIPERNIGVFISTNSVGRDAAGSALRAQVWERFVDEFLPPQPLTRADPGVNTATAQAHAKALAGVNWQSTRRSDSSYLRLTSLFSPVRVHPQADGSITVDGLKGLNGQLLRWREVSPWLWQQEHGRGLLEVKLEGGRPVYFSGVPFASVFGFEPMPGWRSPSWLRPAAIIALAVLVLSAVLRVSGVFVRRYYGATAPAEGRRLRVLQTLSVSVLLASVVAWALYLQTIAAPGGIADYRNAPLLAVQALSWLGVLAAAALAWVALRAPASWPRLRRVGSVVVALAGLVLAFVLITQRLLSTGVQL</sequence>
<name>A0A7V8FJU3_STEMA</name>
<dbReference type="InterPro" id="IPR012338">
    <property type="entry name" value="Beta-lactam/transpept-like"/>
</dbReference>
<dbReference type="AlphaFoldDB" id="A0A7V8FJU3"/>
<evidence type="ECO:0000313" key="5">
    <source>
        <dbReference type="EMBL" id="KAF1017448.1"/>
    </source>
</evidence>
<reference evidence="6" key="1">
    <citation type="journal article" date="2020" name="MBio">
        <title>Horizontal gene transfer to a defensive symbiont with a reduced genome amongst a multipartite beetle microbiome.</title>
        <authorList>
            <person name="Waterworth S.C."/>
            <person name="Florez L.V."/>
            <person name="Rees E.R."/>
            <person name="Hertweck C."/>
            <person name="Kaltenpoth M."/>
            <person name="Kwan J.C."/>
        </authorList>
    </citation>
    <scope>NUCLEOTIDE SEQUENCE [LARGE SCALE GENOMIC DNA]</scope>
</reference>
<keyword evidence="2" id="KW-1133">Transmembrane helix</keyword>
<feature type="chain" id="PRO_5030825188" evidence="3">
    <location>
        <begin position="34"/>
        <end position="672"/>
    </location>
</feature>
<proteinExistence type="predicted"/>
<dbReference type="EMBL" id="WNDS01000001">
    <property type="protein sequence ID" value="KAF1017448.1"/>
    <property type="molecule type" value="Genomic_DNA"/>
</dbReference>
<dbReference type="PANTHER" id="PTHR46825:SF9">
    <property type="entry name" value="BETA-LACTAMASE-RELATED DOMAIN-CONTAINING PROTEIN"/>
    <property type="match status" value="1"/>
</dbReference>
<keyword evidence="2" id="KW-0472">Membrane</keyword>
<dbReference type="SUPFAM" id="SSF56601">
    <property type="entry name" value="beta-lactamase/transpeptidase-like"/>
    <property type="match status" value="1"/>
</dbReference>
<accession>A0A7V8FJU3</accession>
<feature type="signal peptide" evidence="3">
    <location>
        <begin position="1"/>
        <end position="33"/>
    </location>
</feature>
<dbReference type="Gene3D" id="3.40.710.10">
    <property type="entry name" value="DD-peptidase/beta-lactamase superfamily"/>
    <property type="match status" value="1"/>
</dbReference>
<dbReference type="PANTHER" id="PTHR46825">
    <property type="entry name" value="D-ALANYL-D-ALANINE-CARBOXYPEPTIDASE/ENDOPEPTIDASE AMPH"/>
    <property type="match status" value="1"/>
</dbReference>
<feature type="domain" description="Beta-lactamase-related" evidence="4">
    <location>
        <begin position="71"/>
        <end position="392"/>
    </location>
</feature>
<feature type="compositionally biased region" description="Low complexity" evidence="1">
    <location>
        <begin position="44"/>
        <end position="58"/>
    </location>
</feature>
<dbReference type="InterPro" id="IPR001466">
    <property type="entry name" value="Beta-lactam-related"/>
</dbReference>
<keyword evidence="2" id="KW-0812">Transmembrane</keyword>
<evidence type="ECO:0000256" key="1">
    <source>
        <dbReference type="SAM" id="MobiDB-lite"/>
    </source>
</evidence>
<dbReference type="Proteomes" id="UP000487117">
    <property type="component" value="Unassembled WGS sequence"/>
</dbReference>
<feature type="transmembrane region" description="Helical" evidence="2">
    <location>
        <begin position="531"/>
        <end position="552"/>
    </location>
</feature>
<evidence type="ECO:0000256" key="3">
    <source>
        <dbReference type="SAM" id="SignalP"/>
    </source>
</evidence>
<feature type="region of interest" description="Disordered" evidence="1">
    <location>
        <begin position="34"/>
        <end position="58"/>
    </location>
</feature>
<evidence type="ECO:0000256" key="2">
    <source>
        <dbReference type="SAM" id="Phobius"/>
    </source>
</evidence>
<feature type="transmembrane region" description="Helical" evidence="2">
    <location>
        <begin position="573"/>
        <end position="592"/>
    </location>
</feature>